<accession>A0A0V1HHL8</accession>
<evidence type="ECO:0000313" key="1">
    <source>
        <dbReference type="EMBL" id="KRZ09969.1"/>
    </source>
</evidence>
<dbReference type="AlphaFoldDB" id="A0A0V1HHL8"/>
<dbReference type="Proteomes" id="UP000055024">
    <property type="component" value="Unassembled WGS sequence"/>
</dbReference>
<dbReference type="OrthoDB" id="5920258at2759"/>
<gene>
    <name evidence="1" type="ORF">T11_15148</name>
</gene>
<dbReference type="EMBL" id="JYDP01000065">
    <property type="protein sequence ID" value="KRZ09969.1"/>
    <property type="molecule type" value="Genomic_DNA"/>
</dbReference>
<keyword evidence="2" id="KW-1185">Reference proteome</keyword>
<name>A0A0V1HHL8_9BILA</name>
<proteinExistence type="predicted"/>
<comment type="caution">
    <text evidence="1">The sequence shown here is derived from an EMBL/GenBank/DDBJ whole genome shotgun (WGS) entry which is preliminary data.</text>
</comment>
<protein>
    <submittedName>
        <fullName evidence="1">Uncharacterized protein</fullName>
    </submittedName>
</protein>
<sequence length="110" mass="13250">MSTDEDNGSKTENKSGEFQYLSGHYYLIFSLEKKASLEKAMQHKLEEYEKLFKDRYSEKDSTFEKATFPSAPVVVGYRMRHFNRDRDRFPRDRFRRDHFARDRSPLNRSP</sequence>
<reference evidence="1 2" key="1">
    <citation type="submission" date="2015-01" db="EMBL/GenBank/DDBJ databases">
        <title>Evolution of Trichinella species and genotypes.</title>
        <authorList>
            <person name="Korhonen P.K."/>
            <person name="Edoardo P."/>
            <person name="Giuseppe L.R."/>
            <person name="Gasser R.B."/>
        </authorList>
    </citation>
    <scope>NUCLEOTIDE SEQUENCE [LARGE SCALE GENOMIC DNA]</scope>
    <source>
        <strain evidence="1">ISS1029</strain>
    </source>
</reference>
<evidence type="ECO:0000313" key="2">
    <source>
        <dbReference type="Proteomes" id="UP000055024"/>
    </source>
</evidence>
<organism evidence="1 2">
    <name type="scientific">Trichinella zimbabwensis</name>
    <dbReference type="NCBI Taxonomy" id="268475"/>
    <lineage>
        <taxon>Eukaryota</taxon>
        <taxon>Metazoa</taxon>
        <taxon>Ecdysozoa</taxon>
        <taxon>Nematoda</taxon>
        <taxon>Enoplea</taxon>
        <taxon>Dorylaimia</taxon>
        <taxon>Trichinellida</taxon>
        <taxon>Trichinellidae</taxon>
        <taxon>Trichinella</taxon>
    </lineage>
</organism>